<evidence type="ECO:0008006" key="8">
    <source>
        <dbReference type="Google" id="ProtNLM"/>
    </source>
</evidence>
<keyword evidence="3 5" id="KW-0479">Metal-binding</keyword>
<organism evidence="7">
    <name type="scientific">Ditylum brightwellii</name>
    <dbReference type="NCBI Taxonomy" id="49249"/>
    <lineage>
        <taxon>Eukaryota</taxon>
        <taxon>Sar</taxon>
        <taxon>Stramenopiles</taxon>
        <taxon>Ochrophyta</taxon>
        <taxon>Bacillariophyta</taxon>
        <taxon>Mediophyceae</taxon>
        <taxon>Lithodesmiophycidae</taxon>
        <taxon>Lithodesmiales</taxon>
        <taxon>Lithodesmiaceae</taxon>
        <taxon>Ditylum</taxon>
    </lineage>
</organism>
<dbReference type="GO" id="GO:0016705">
    <property type="term" value="F:oxidoreductase activity, acting on paired donors, with incorporation or reduction of molecular oxygen"/>
    <property type="evidence" value="ECO:0007669"/>
    <property type="project" value="InterPro"/>
</dbReference>
<dbReference type="AlphaFoldDB" id="A0A7S1ZS38"/>
<dbReference type="Pfam" id="PF00067">
    <property type="entry name" value="p450"/>
    <property type="match status" value="1"/>
</dbReference>
<proteinExistence type="inferred from homology"/>
<name>A0A7S1ZS38_9STRA</name>
<dbReference type="PRINTS" id="PR00465">
    <property type="entry name" value="EP450IV"/>
</dbReference>
<protein>
    <recommendedName>
        <fullName evidence="8">Cytochrome P450</fullName>
    </recommendedName>
</protein>
<evidence type="ECO:0000256" key="2">
    <source>
        <dbReference type="ARBA" id="ARBA00010617"/>
    </source>
</evidence>
<dbReference type="InterPro" id="IPR001128">
    <property type="entry name" value="Cyt_P450"/>
</dbReference>
<gene>
    <name evidence="7" type="ORF">DBRI1063_LOCUS19928</name>
</gene>
<keyword evidence="5 6" id="KW-0349">Heme</keyword>
<dbReference type="PRINTS" id="PR00385">
    <property type="entry name" value="P450"/>
</dbReference>
<dbReference type="PANTHER" id="PTHR24305">
    <property type="entry name" value="CYTOCHROME P450"/>
    <property type="match status" value="1"/>
</dbReference>
<dbReference type="InterPro" id="IPR017972">
    <property type="entry name" value="Cyt_P450_CS"/>
</dbReference>
<evidence type="ECO:0000256" key="6">
    <source>
        <dbReference type="RuleBase" id="RU000461"/>
    </source>
</evidence>
<dbReference type="PROSITE" id="PS00086">
    <property type="entry name" value="CYTOCHROME_P450"/>
    <property type="match status" value="1"/>
</dbReference>
<dbReference type="SUPFAM" id="SSF48264">
    <property type="entry name" value="Cytochrome P450"/>
    <property type="match status" value="1"/>
</dbReference>
<dbReference type="InterPro" id="IPR002403">
    <property type="entry name" value="Cyt_P450_E_grp-IV"/>
</dbReference>
<dbReference type="PANTHER" id="PTHR24305:SF166">
    <property type="entry name" value="CYTOCHROME P450 12A4, MITOCHONDRIAL-RELATED"/>
    <property type="match status" value="1"/>
</dbReference>
<keyword evidence="4 5" id="KW-0408">Iron</keyword>
<evidence type="ECO:0000256" key="5">
    <source>
        <dbReference type="PIRSR" id="PIRSR602403-1"/>
    </source>
</evidence>
<dbReference type="GO" id="GO:0004497">
    <property type="term" value="F:monooxygenase activity"/>
    <property type="evidence" value="ECO:0007669"/>
    <property type="project" value="UniProtKB-KW"/>
</dbReference>
<dbReference type="EMBL" id="HBGN01030941">
    <property type="protein sequence ID" value="CAD9347515.1"/>
    <property type="molecule type" value="Transcribed_RNA"/>
</dbReference>
<dbReference type="InterPro" id="IPR050121">
    <property type="entry name" value="Cytochrome_P450_monoxygenase"/>
</dbReference>
<sequence length="562" mass="62016">MLSVRVFRQAHAKIGSRTRNAVEAVAFQQRLKSSSAATCPVTGSAVSENVATNTNEPQLNIVPSLPFVGSTIRQHSGIPSEMGEGKEFKFWMNMREKYGDFYRLGIPGFGVGSHGLAHVVTCPHEFAKVIRSEGKYPSGVLQIQWGLQKALEEEMDSPITRGEDKGFFGRGMDWKRMRTFLQTDLLNPQAANGYVPGVIQAAELASKGAPSMSNDLNNYLNHCTFDMFNSIMFGQLVGTADSSTPTKEVDEEYVQSASTLLQTNNILNKDPYEIIMGKLGIKTEKYGIMVDHLKRVFQIGDSKVHQFTERKNRGELNDLEEKSWLAHAIERQAAGGTGITDEEMVAISGIILSASVDTTSSLLSWNLLHIALNQDVQERVHEELSTAIASTGSGDGRLSADIFNKKTTPYLHAVLRETFRLTPAAPLASFKKVGSEIEIHGQKFPEGSFFIFEGYSTGQRVFADDAQSFRPERWLPEAIDSRKGTPQAVIDHAFFRDPFSQGARKCPGSRVASNEAQVMLAQLLLDWKISVPGVDSHNEVPYKLMGAMAPIMPTMEFVPRSS</sequence>
<evidence type="ECO:0000256" key="4">
    <source>
        <dbReference type="ARBA" id="ARBA00023004"/>
    </source>
</evidence>
<evidence type="ECO:0000256" key="1">
    <source>
        <dbReference type="ARBA" id="ARBA00001971"/>
    </source>
</evidence>
<evidence type="ECO:0000313" key="7">
    <source>
        <dbReference type="EMBL" id="CAD9347515.1"/>
    </source>
</evidence>
<dbReference type="InterPro" id="IPR036396">
    <property type="entry name" value="Cyt_P450_sf"/>
</dbReference>
<evidence type="ECO:0000256" key="3">
    <source>
        <dbReference type="ARBA" id="ARBA00022723"/>
    </source>
</evidence>
<dbReference type="GO" id="GO:0005506">
    <property type="term" value="F:iron ion binding"/>
    <property type="evidence" value="ECO:0007669"/>
    <property type="project" value="InterPro"/>
</dbReference>
<comment type="cofactor">
    <cofactor evidence="1 5">
        <name>heme</name>
        <dbReference type="ChEBI" id="CHEBI:30413"/>
    </cofactor>
</comment>
<dbReference type="Gene3D" id="1.10.630.10">
    <property type="entry name" value="Cytochrome P450"/>
    <property type="match status" value="1"/>
</dbReference>
<reference evidence="7" key="1">
    <citation type="submission" date="2021-01" db="EMBL/GenBank/DDBJ databases">
        <authorList>
            <person name="Corre E."/>
            <person name="Pelletier E."/>
            <person name="Niang G."/>
            <person name="Scheremetjew M."/>
            <person name="Finn R."/>
            <person name="Kale V."/>
            <person name="Holt S."/>
            <person name="Cochrane G."/>
            <person name="Meng A."/>
            <person name="Brown T."/>
            <person name="Cohen L."/>
        </authorList>
    </citation>
    <scope>NUCLEOTIDE SEQUENCE</scope>
    <source>
        <strain evidence="7">Pop2</strain>
    </source>
</reference>
<keyword evidence="6" id="KW-0503">Monooxygenase</keyword>
<comment type="similarity">
    <text evidence="2 6">Belongs to the cytochrome P450 family.</text>
</comment>
<dbReference type="GO" id="GO:0020037">
    <property type="term" value="F:heme binding"/>
    <property type="evidence" value="ECO:0007669"/>
    <property type="project" value="InterPro"/>
</dbReference>
<keyword evidence="6" id="KW-0560">Oxidoreductase</keyword>
<accession>A0A7S1ZS38</accession>
<feature type="binding site" description="axial binding residue" evidence="5">
    <location>
        <position position="506"/>
    </location>
    <ligand>
        <name>heme</name>
        <dbReference type="ChEBI" id="CHEBI:30413"/>
    </ligand>
    <ligandPart>
        <name>Fe</name>
        <dbReference type="ChEBI" id="CHEBI:18248"/>
    </ligandPart>
</feature>